<dbReference type="Gene3D" id="3.40.1350.10">
    <property type="match status" value="1"/>
</dbReference>
<dbReference type="PANTHER" id="PTHR34039:SF1">
    <property type="entry name" value="UPF0102 PROTEIN YRAN"/>
    <property type="match status" value="1"/>
</dbReference>
<gene>
    <name evidence="3" type="ORF">SAMN05192566_1642</name>
</gene>
<comment type="similarity">
    <text evidence="1 2">Belongs to the UPF0102 family.</text>
</comment>
<dbReference type="STRING" id="492660.SAMN05192566_1642"/>
<evidence type="ECO:0000256" key="2">
    <source>
        <dbReference type="HAMAP-Rule" id="MF_00048"/>
    </source>
</evidence>
<dbReference type="OrthoDB" id="9794876at2"/>
<dbReference type="SUPFAM" id="SSF52980">
    <property type="entry name" value="Restriction endonuclease-like"/>
    <property type="match status" value="1"/>
</dbReference>
<protein>
    <recommendedName>
        <fullName evidence="2">UPF0102 protein SAMN05192566_1642</fullName>
    </recommendedName>
</protein>
<dbReference type="InterPro" id="IPR011335">
    <property type="entry name" value="Restrct_endonuc-II-like"/>
</dbReference>
<dbReference type="InterPro" id="IPR003509">
    <property type="entry name" value="UPF0102_YraN-like"/>
</dbReference>
<proteinExistence type="inferred from homology"/>
<evidence type="ECO:0000313" key="3">
    <source>
        <dbReference type="EMBL" id="SDK55616.1"/>
    </source>
</evidence>
<dbReference type="RefSeq" id="WP_091471657.1">
    <property type="nucleotide sequence ID" value="NZ_FNFX01000003.1"/>
</dbReference>
<dbReference type="GO" id="GO:0003676">
    <property type="term" value="F:nucleic acid binding"/>
    <property type="evidence" value="ECO:0007669"/>
    <property type="project" value="InterPro"/>
</dbReference>
<dbReference type="CDD" id="cd20736">
    <property type="entry name" value="PoNe_Nuclease"/>
    <property type="match status" value="1"/>
</dbReference>
<dbReference type="EMBL" id="FNFX01000003">
    <property type="protein sequence ID" value="SDK55616.1"/>
    <property type="molecule type" value="Genomic_DNA"/>
</dbReference>
<dbReference type="AlphaFoldDB" id="A0A1G9CVE2"/>
<dbReference type="InterPro" id="IPR011856">
    <property type="entry name" value="tRNA_endonuc-like_dom_sf"/>
</dbReference>
<name>A0A1G9CVE2_9PROT</name>
<keyword evidence="3" id="KW-0540">Nuclease</keyword>
<keyword evidence="3" id="KW-0255">Endonuclease</keyword>
<accession>A0A1G9CVE2</accession>
<keyword evidence="4" id="KW-1185">Reference proteome</keyword>
<sequence length="118" mass="13486">MKLNQNNQGLAAESAAAAFLQQQGLTLIVQNYSCRFGEIDLILREGKTLVFVEVRLRSNHKFASAAYSIDHHKQQKLIRAAQYYLQSHDLNTPCRFDAVLFDNAQYQSPDWIRNAIDT</sequence>
<dbReference type="NCBIfam" id="NF009150">
    <property type="entry name" value="PRK12497.1-3"/>
    <property type="match status" value="1"/>
</dbReference>
<keyword evidence="3" id="KW-0378">Hydrolase</keyword>
<dbReference type="PANTHER" id="PTHR34039">
    <property type="entry name" value="UPF0102 PROTEIN YRAN"/>
    <property type="match status" value="1"/>
</dbReference>
<dbReference type="Proteomes" id="UP000198629">
    <property type="component" value="Unassembled WGS sequence"/>
</dbReference>
<dbReference type="Pfam" id="PF02021">
    <property type="entry name" value="UPF0102"/>
    <property type="match status" value="1"/>
</dbReference>
<dbReference type="HAMAP" id="MF_00048">
    <property type="entry name" value="UPF0102"/>
    <property type="match status" value="1"/>
</dbReference>
<evidence type="ECO:0000313" key="4">
    <source>
        <dbReference type="Proteomes" id="UP000198629"/>
    </source>
</evidence>
<organism evidence="3 4">
    <name type="scientific">Methylophilus rhizosphaerae</name>
    <dbReference type="NCBI Taxonomy" id="492660"/>
    <lineage>
        <taxon>Bacteria</taxon>
        <taxon>Pseudomonadati</taxon>
        <taxon>Pseudomonadota</taxon>
        <taxon>Betaproteobacteria</taxon>
        <taxon>Nitrosomonadales</taxon>
        <taxon>Methylophilaceae</taxon>
        <taxon>Methylophilus</taxon>
    </lineage>
</organism>
<reference evidence="4" key="1">
    <citation type="submission" date="2016-10" db="EMBL/GenBank/DDBJ databases">
        <authorList>
            <person name="Varghese N."/>
            <person name="Submissions S."/>
        </authorList>
    </citation>
    <scope>NUCLEOTIDE SEQUENCE [LARGE SCALE GENOMIC DNA]</scope>
    <source>
        <strain evidence="4">CBMB127</strain>
    </source>
</reference>
<dbReference type="GO" id="GO:0004519">
    <property type="term" value="F:endonuclease activity"/>
    <property type="evidence" value="ECO:0007669"/>
    <property type="project" value="UniProtKB-KW"/>
</dbReference>
<dbReference type="NCBIfam" id="TIGR00252">
    <property type="entry name" value="YraN family protein"/>
    <property type="match status" value="1"/>
</dbReference>
<evidence type="ECO:0000256" key="1">
    <source>
        <dbReference type="ARBA" id="ARBA00006738"/>
    </source>
</evidence>